<evidence type="ECO:0000256" key="1">
    <source>
        <dbReference type="SAM" id="SignalP"/>
    </source>
</evidence>
<reference evidence="3" key="1">
    <citation type="submission" date="2022-11" db="UniProtKB">
        <authorList>
            <consortium name="WormBaseParasite"/>
        </authorList>
    </citation>
    <scope>IDENTIFICATION</scope>
</reference>
<dbReference type="WBParaSite" id="PSAMB.scaffold598size46162.g7199.t1">
    <property type="protein sequence ID" value="PSAMB.scaffold598size46162.g7199.t1"/>
    <property type="gene ID" value="PSAMB.scaffold598size46162.g7199"/>
</dbReference>
<evidence type="ECO:0000313" key="3">
    <source>
        <dbReference type="WBParaSite" id="PSAMB.scaffold598size46162.g7199.t1"/>
    </source>
</evidence>
<organism evidence="2 3">
    <name type="scientific">Plectus sambesii</name>
    <dbReference type="NCBI Taxonomy" id="2011161"/>
    <lineage>
        <taxon>Eukaryota</taxon>
        <taxon>Metazoa</taxon>
        <taxon>Ecdysozoa</taxon>
        <taxon>Nematoda</taxon>
        <taxon>Chromadorea</taxon>
        <taxon>Plectida</taxon>
        <taxon>Plectina</taxon>
        <taxon>Plectoidea</taxon>
        <taxon>Plectidae</taxon>
        <taxon>Plectus</taxon>
    </lineage>
</organism>
<sequence>MAVLTVGVVATIATAGAAAPAAAGAAAGIATGLAGGAGTAAVGTAVGAAAAGGTVVGSVAGASVVAASGATAGAIAGGGAIGAATGAASGAAYTAGVLGVATGPLGWVALGADVLEPDGVYTFDCWKMVLHDESTEPSKGRLLREVASDPRIRHLTTVPGAESEFPRLVLQNIWDEKFLIQFLYLPSGQLAAHAVKA</sequence>
<feature type="signal peptide" evidence="1">
    <location>
        <begin position="1"/>
        <end position="18"/>
    </location>
</feature>
<keyword evidence="1" id="KW-0732">Signal</keyword>
<name>A0A914X1Q1_9BILA</name>
<keyword evidence="2" id="KW-1185">Reference proteome</keyword>
<feature type="chain" id="PRO_5037368557" evidence="1">
    <location>
        <begin position="19"/>
        <end position="197"/>
    </location>
</feature>
<proteinExistence type="predicted"/>
<accession>A0A914X1Q1</accession>
<dbReference type="Proteomes" id="UP000887566">
    <property type="component" value="Unplaced"/>
</dbReference>
<dbReference type="AlphaFoldDB" id="A0A914X1Q1"/>
<evidence type="ECO:0000313" key="2">
    <source>
        <dbReference type="Proteomes" id="UP000887566"/>
    </source>
</evidence>
<protein>
    <submittedName>
        <fullName evidence="3">Uncharacterized protein</fullName>
    </submittedName>
</protein>